<proteinExistence type="predicted"/>
<protein>
    <submittedName>
        <fullName evidence="1">Uncharacterized protein</fullName>
    </submittedName>
</protein>
<accession>A0ACB9YM86</accession>
<sequence length="133" mass="14506">MHKLRDMASKLHSCQAGDKHGGEEGGSLVGMLTDEALNFPSISEAGDAFGKCLESFGNCKVLFIGDGTRGTSEFYRARAEITKYMIEHRGFIIVAVEADWPDAEAVDRYVRRRPGLGKQASVEPTGVAKEAER</sequence>
<keyword evidence="2" id="KW-1185">Reference proteome</keyword>
<evidence type="ECO:0000313" key="2">
    <source>
        <dbReference type="Proteomes" id="UP001497700"/>
    </source>
</evidence>
<reference evidence="1 2" key="1">
    <citation type="journal article" date="2022" name="New Phytol.">
        <title>Ecological generalism drives hyperdiversity of secondary metabolite gene clusters in xylarialean endophytes.</title>
        <authorList>
            <person name="Franco M.E.E."/>
            <person name="Wisecaver J.H."/>
            <person name="Arnold A.E."/>
            <person name="Ju Y.M."/>
            <person name="Slot J.C."/>
            <person name="Ahrendt S."/>
            <person name="Moore L.P."/>
            <person name="Eastman K.E."/>
            <person name="Scott K."/>
            <person name="Konkel Z."/>
            <person name="Mondo S.J."/>
            <person name="Kuo A."/>
            <person name="Hayes R.D."/>
            <person name="Haridas S."/>
            <person name="Andreopoulos B."/>
            <person name="Riley R."/>
            <person name="LaButti K."/>
            <person name="Pangilinan J."/>
            <person name="Lipzen A."/>
            <person name="Amirebrahimi M."/>
            <person name="Yan J."/>
            <person name="Adam C."/>
            <person name="Keymanesh K."/>
            <person name="Ng V."/>
            <person name="Louie K."/>
            <person name="Northen T."/>
            <person name="Drula E."/>
            <person name="Henrissat B."/>
            <person name="Hsieh H.M."/>
            <person name="Youens-Clark K."/>
            <person name="Lutzoni F."/>
            <person name="Miadlikowska J."/>
            <person name="Eastwood D.C."/>
            <person name="Hamelin R.C."/>
            <person name="Grigoriev I.V."/>
            <person name="U'Ren J.M."/>
        </authorList>
    </citation>
    <scope>NUCLEOTIDE SEQUENCE [LARGE SCALE GENOMIC DNA]</scope>
    <source>
        <strain evidence="1 2">CBS 119005</strain>
    </source>
</reference>
<organism evidence="1 2">
    <name type="scientific">Hypoxylon rubiginosum</name>
    <dbReference type="NCBI Taxonomy" id="110542"/>
    <lineage>
        <taxon>Eukaryota</taxon>
        <taxon>Fungi</taxon>
        <taxon>Dikarya</taxon>
        <taxon>Ascomycota</taxon>
        <taxon>Pezizomycotina</taxon>
        <taxon>Sordariomycetes</taxon>
        <taxon>Xylariomycetidae</taxon>
        <taxon>Xylariales</taxon>
        <taxon>Hypoxylaceae</taxon>
        <taxon>Hypoxylon</taxon>
    </lineage>
</organism>
<dbReference type="EMBL" id="MU393592">
    <property type="protein sequence ID" value="KAI4860281.1"/>
    <property type="molecule type" value="Genomic_DNA"/>
</dbReference>
<comment type="caution">
    <text evidence="1">The sequence shown here is derived from an EMBL/GenBank/DDBJ whole genome shotgun (WGS) entry which is preliminary data.</text>
</comment>
<evidence type="ECO:0000313" key="1">
    <source>
        <dbReference type="EMBL" id="KAI4860281.1"/>
    </source>
</evidence>
<dbReference type="Proteomes" id="UP001497700">
    <property type="component" value="Unassembled WGS sequence"/>
</dbReference>
<name>A0ACB9YM86_9PEZI</name>
<gene>
    <name evidence="1" type="ORF">F4820DRAFT_117514</name>
</gene>